<proteinExistence type="predicted"/>
<protein>
    <submittedName>
        <fullName evidence="1">Uncharacterized protein</fullName>
    </submittedName>
</protein>
<evidence type="ECO:0000313" key="1">
    <source>
        <dbReference type="EMBL" id="ACP37346.1"/>
    </source>
</evidence>
<dbReference type="KEGG" id="sia:M1425_0492"/>
<reference evidence="1 2" key="1">
    <citation type="journal article" date="2009" name="Proc. Natl. Acad. Sci. U.S.A.">
        <title>Biogeography of the Sulfolobus islandicus pan-genome.</title>
        <authorList>
            <person name="Reno M.L."/>
            <person name="Held N.L."/>
            <person name="Fields C.J."/>
            <person name="Burke P.V."/>
            <person name="Whitaker R.J."/>
        </authorList>
    </citation>
    <scope>NUCLEOTIDE SEQUENCE [LARGE SCALE GENOMIC DNA]</scope>
    <source>
        <strain evidence="2">M.14.25 / Kamchatka #1</strain>
    </source>
</reference>
<dbReference type="Proteomes" id="UP000001350">
    <property type="component" value="Chromosome"/>
</dbReference>
<evidence type="ECO:0000313" key="2">
    <source>
        <dbReference type="Proteomes" id="UP000001350"/>
    </source>
</evidence>
<name>C3MUY3_SACI4</name>
<dbReference type="GeneID" id="84052217"/>
<sequence length="98" mass="10931">MWINGAPEPINAVAGQSSATDNLGGTAPIPSYYAESGLTLFHNHNVFINYWYNPYAWYFSIGTPQDYSAHGLNYVQLSEGQSYNTINGLNYALYWISP</sequence>
<dbReference type="HOGENOM" id="CLU_2327376_0_0_2"/>
<dbReference type="RefSeq" id="WP_012710623.1">
    <property type="nucleotide sequence ID" value="NC_012588.1"/>
</dbReference>
<accession>C3MUY3</accession>
<dbReference type="AlphaFoldDB" id="C3MUY3"/>
<organism evidence="1 2">
    <name type="scientific">Saccharolobus islandicus (strain M.14.25 / Kamchatka #1)</name>
    <name type="common">Sulfolobus islandicus</name>
    <dbReference type="NCBI Taxonomy" id="427317"/>
    <lineage>
        <taxon>Archaea</taxon>
        <taxon>Thermoproteota</taxon>
        <taxon>Thermoprotei</taxon>
        <taxon>Sulfolobales</taxon>
        <taxon>Sulfolobaceae</taxon>
        <taxon>Saccharolobus</taxon>
    </lineage>
</organism>
<gene>
    <name evidence="1" type="ordered locus">M1425_0492</name>
</gene>
<dbReference type="EMBL" id="CP001400">
    <property type="protein sequence ID" value="ACP37346.1"/>
    <property type="molecule type" value="Genomic_DNA"/>
</dbReference>